<dbReference type="GeneID" id="89532411"/>
<evidence type="ECO:0000256" key="1">
    <source>
        <dbReference type="SAM" id="Phobius"/>
    </source>
</evidence>
<feature type="transmembrane region" description="Helical" evidence="1">
    <location>
        <begin position="53"/>
        <end position="73"/>
    </location>
</feature>
<feature type="transmembrane region" description="Helical" evidence="1">
    <location>
        <begin position="27"/>
        <end position="47"/>
    </location>
</feature>
<dbReference type="RefSeq" id="WP_131886295.1">
    <property type="nucleotide sequence ID" value="NZ_CP143054.1"/>
</dbReference>
<evidence type="ECO:0000313" key="3">
    <source>
        <dbReference type="Proteomes" id="UP000295805"/>
    </source>
</evidence>
<organism evidence="2 3">
    <name type="scientific">Dietzia cinnamea</name>
    <dbReference type="NCBI Taxonomy" id="321318"/>
    <lineage>
        <taxon>Bacteria</taxon>
        <taxon>Bacillati</taxon>
        <taxon>Actinomycetota</taxon>
        <taxon>Actinomycetes</taxon>
        <taxon>Mycobacteriales</taxon>
        <taxon>Dietziaceae</taxon>
        <taxon>Dietzia</taxon>
    </lineage>
</organism>
<dbReference type="AlphaFoldDB" id="A0A4R3ZQF2"/>
<keyword evidence="1" id="KW-0812">Transmembrane</keyword>
<sequence length="498" mass="53728">MSASGEQADLRLYTLGEKSQRTGMFGLPLRATIIAGIAFIAAMLVLMQGGLGAGALIAVLAVAYLAPAVLRIGNRTLYEVAQMRWQFWRAQAAGSTVYRSGPNSRVPGGRYRLPGALAKTELHVGRDVAGNDFALIRDRALNQYTVLLDAASRGQEPLTVADRNDMTAEWGAWLAELSLNDDVVAATVTVESYPTTGQDLIAAVKDSVSESTPEIARRIQAESAVEFARGKLVTRSWIAVTFKAATAMQRKDPEAMATDLGFRLPGLYQRLEYAGVSATPMNPEDAIGLALRCYRPDLEETINSARLSGEPLGVDWDDAGPAEAVAKWNHYRHEDWVSRSFEMAAPPAAAFPDHVLRPLLEPKSDIPRKRVTLIYRPIAAGDGVRQVEKEHTDAVNAANKTRSIGKATASLRLERTEAARQALARGGQLGEYSLLVTLTLRDPELLDQGSAIIGQLGNRSQLRLHATNGQQDAAFAAGLGLGVLLDQKSTISSFAKAE</sequence>
<keyword evidence="1" id="KW-1133">Transmembrane helix</keyword>
<accession>A0A4R3ZQF2</accession>
<evidence type="ECO:0008006" key="4">
    <source>
        <dbReference type="Google" id="ProtNLM"/>
    </source>
</evidence>
<evidence type="ECO:0000313" key="2">
    <source>
        <dbReference type="EMBL" id="TCW21372.1"/>
    </source>
</evidence>
<name>A0A4R3ZQF2_9ACTN</name>
<dbReference type="InterPro" id="IPR049978">
    <property type="entry name" value="SCO6880-like"/>
</dbReference>
<dbReference type="NCBIfam" id="NF042935">
    <property type="entry name" value="SCO6880_fam"/>
    <property type="match status" value="1"/>
</dbReference>
<protein>
    <recommendedName>
        <fullName evidence="4">PrgI family protein</fullName>
    </recommendedName>
</protein>
<gene>
    <name evidence="2" type="ORF">EDD19_12425</name>
</gene>
<reference evidence="2 3" key="1">
    <citation type="submission" date="2019-03" db="EMBL/GenBank/DDBJ databases">
        <title>Root nodule microbial communities of legume samples collected from USA, Mexico and Botswana.</title>
        <authorList>
            <person name="Hirsch A."/>
        </authorList>
    </citation>
    <scope>NUCLEOTIDE SEQUENCE [LARGE SCALE GENOMIC DNA]</scope>
    <source>
        <strain evidence="2 3">55</strain>
    </source>
</reference>
<keyword evidence="1" id="KW-0472">Membrane</keyword>
<dbReference type="Proteomes" id="UP000295805">
    <property type="component" value="Unassembled WGS sequence"/>
</dbReference>
<comment type="caution">
    <text evidence="2">The sequence shown here is derived from an EMBL/GenBank/DDBJ whole genome shotgun (WGS) entry which is preliminary data.</text>
</comment>
<proteinExistence type="predicted"/>
<dbReference type="EMBL" id="SMCX01000024">
    <property type="protein sequence ID" value="TCW21372.1"/>
    <property type="molecule type" value="Genomic_DNA"/>
</dbReference>